<protein>
    <recommendedName>
        <fullName evidence="1">DUF1214 domain-containing protein</fullName>
    </recommendedName>
</protein>
<accession>A0A7W6BFD5</accession>
<dbReference type="SUPFAM" id="SSF160935">
    <property type="entry name" value="VPA0735-like"/>
    <property type="match status" value="1"/>
</dbReference>
<gene>
    <name evidence="2" type="ORF">GGR43_001666</name>
</gene>
<feature type="domain" description="DUF1214" evidence="1">
    <location>
        <begin position="120"/>
        <end position="163"/>
    </location>
</feature>
<dbReference type="Gene3D" id="2.60.120.600">
    <property type="entry name" value="Domain of unknown function DUF1214, C-terminal domain"/>
    <property type="match status" value="1"/>
</dbReference>
<proteinExistence type="predicted"/>
<dbReference type="Pfam" id="PF06742">
    <property type="entry name" value="DUF1214"/>
    <property type="match status" value="2"/>
</dbReference>
<evidence type="ECO:0000313" key="3">
    <source>
        <dbReference type="Proteomes" id="UP000571950"/>
    </source>
</evidence>
<evidence type="ECO:0000259" key="1">
    <source>
        <dbReference type="Pfam" id="PF06742"/>
    </source>
</evidence>
<dbReference type="EMBL" id="JACIDT010000004">
    <property type="protein sequence ID" value="MBB3925951.1"/>
    <property type="molecule type" value="Genomic_DNA"/>
</dbReference>
<dbReference type="RefSeq" id="WP_188071485.1">
    <property type="nucleotide sequence ID" value="NZ_BSPS01000001.1"/>
</dbReference>
<comment type="caution">
    <text evidence="2">The sequence shown here is derived from an EMBL/GenBank/DDBJ whole genome shotgun (WGS) entry which is preliminary data.</text>
</comment>
<sequence>MRKDWPDYADLLKGAEALLDRVGGPKDDRIRAQLFKQFAMNLSQGYFLHFQSTPDHPEFAPFENSVFLAQPNPDAVYYYAPVDWRGTYRVSGERGNAPVAGFALGSRIIGMDPAPGKGLGNYDMDDLTLDEDGRFEVIFSAERPEGHAGDWLPLQPETDFILVRQFSYDWGRERDVRVAIERLDAPPVRPPLTAEAIDAKLTHLFGGYVRNLSGIAIGAVGRCAERGFVNRFNLNSFQELGNGRDWPQAYWEMVFDLAEDEALVIESDLPDVRPYWNVQVIDALWNQVDYVYRQSSLNGLQAAVDDDGKFRAVLAHRDPGVANWLDTGGNLYGMLIGRWYRCSSHPLPAVTRVKFAELDRHLPESAARIDPAEREEALRRRRIGSQLRRKW</sequence>
<dbReference type="Proteomes" id="UP000571950">
    <property type="component" value="Unassembled WGS sequence"/>
</dbReference>
<dbReference type="InterPro" id="IPR010621">
    <property type="entry name" value="DUF1214"/>
</dbReference>
<feature type="domain" description="DUF1214" evidence="1">
    <location>
        <begin position="263"/>
        <end position="340"/>
    </location>
</feature>
<evidence type="ECO:0000313" key="2">
    <source>
        <dbReference type="EMBL" id="MBB3925951.1"/>
    </source>
</evidence>
<name>A0A7W6BFD5_9SPHN</name>
<keyword evidence="3" id="KW-1185">Reference proteome</keyword>
<dbReference type="AlphaFoldDB" id="A0A7W6BFD5"/>
<dbReference type="InterPro" id="IPR037049">
    <property type="entry name" value="DUF1214_C_sf"/>
</dbReference>
<organism evidence="2 3">
    <name type="scientific">Sphingobium jiangsuense</name>
    <dbReference type="NCBI Taxonomy" id="870476"/>
    <lineage>
        <taxon>Bacteria</taxon>
        <taxon>Pseudomonadati</taxon>
        <taxon>Pseudomonadota</taxon>
        <taxon>Alphaproteobacteria</taxon>
        <taxon>Sphingomonadales</taxon>
        <taxon>Sphingomonadaceae</taxon>
        <taxon>Sphingobium</taxon>
    </lineage>
</organism>
<reference evidence="2 3" key="1">
    <citation type="submission" date="2020-08" db="EMBL/GenBank/DDBJ databases">
        <title>Genomic Encyclopedia of Type Strains, Phase IV (KMG-IV): sequencing the most valuable type-strain genomes for metagenomic binning, comparative biology and taxonomic classification.</title>
        <authorList>
            <person name="Goeker M."/>
        </authorList>
    </citation>
    <scope>NUCLEOTIDE SEQUENCE [LARGE SCALE GENOMIC DNA]</scope>
    <source>
        <strain evidence="2 3">DSM 26189</strain>
    </source>
</reference>